<dbReference type="Pfam" id="PF23886">
    <property type="entry name" value="DUF7239"/>
    <property type="match status" value="1"/>
</dbReference>
<evidence type="ECO:0000313" key="1">
    <source>
        <dbReference type="EMBL" id="MQS40015.1"/>
    </source>
</evidence>
<evidence type="ECO:0000313" key="2">
    <source>
        <dbReference type="Proteomes" id="UP000460558"/>
    </source>
</evidence>
<dbReference type="InterPro" id="IPR055663">
    <property type="entry name" value="DUF7239"/>
</dbReference>
<sequence length="118" mass="13752">MLAHSETERERERKLPVWAQARLNSLRHNLAEERAHAAELRGEIETTNTYVGHYTREDQPLPDGARILYHLRPDDGSVRRSVRVYALEDALHVQGDHLITVYPQASNSLVIRFHEDYR</sequence>
<dbReference type="EMBL" id="VDEQ01000396">
    <property type="protein sequence ID" value="MQS40015.1"/>
    <property type="molecule type" value="Genomic_DNA"/>
</dbReference>
<dbReference type="Proteomes" id="UP000460558">
    <property type="component" value="Unassembled WGS sequence"/>
</dbReference>
<accession>A0ABW9P3D9</accession>
<proteinExistence type="predicted"/>
<reference evidence="1 2" key="1">
    <citation type="submission" date="2019-06" db="EMBL/GenBank/DDBJ databases">
        <title>Comparative genomics and metabolomics analyses of clavulanic acid producing Streptomyces species provides insight into specialized metabolism and evolution of beta-lactam biosynthetic gene clusters.</title>
        <authorList>
            <person name="Moore M.A."/>
            <person name="Cruz-Morales P."/>
            <person name="Barona Gomez F."/>
            <person name="Kapil T."/>
        </authorList>
    </citation>
    <scope>NUCLEOTIDE SEQUENCE [LARGE SCALE GENOMIC DNA]</scope>
    <source>
        <strain evidence="1 2">T-272</strain>
    </source>
</reference>
<name>A0ABW9P3D9_9ACTN</name>
<dbReference type="RefSeq" id="WP_153487558.1">
    <property type="nucleotide sequence ID" value="NZ_VDEQ01000396.1"/>
</dbReference>
<keyword evidence="2" id="KW-1185">Reference proteome</keyword>
<comment type="caution">
    <text evidence="1">The sequence shown here is derived from an EMBL/GenBank/DDBJ whole genome shotgun (WGS) entry which is preliminary data.</text>
</comment>
<protein>
    <submittedName>
        <fullName evidence="1">Uncharacterized protein</fullName>
    </submittedName>
</protein>
<organism evidence="1 2">
    <name type="scientific">Streptomyces katsurahamanus</name>
    <dbReference type="NCBI Taxonomy" id="2577098"/>
    <lineage>
        <taxon>Bacteria</taxon>
        <taxon>Bacillati</taxon>
        <taxon>Actinomycetota</taxon>
        <taxon>Actinomycetes</taxon>
        <taxon>Kitasatosporales</taxon>
        <taxon>Streptomycetaceae</taxon>
        <taxon>Streptomyces</taxon>
    </lineage>
</organism>
<gene>
    <name evidence="1" type="ORF">FFZ77_31860</name>
</gene>